<dbReference type="SUPFAM" id="SSF54695">
    <property type="entry name" value="POZ domain"/>
    <property type="match status" value="1"/>
</dbReference>
<evidence type="ECO:0000259" key="1">
    <source>
        <dbReference type="Pfam" id="PF00651"/>
    </source>
</evidence>
<organism evidence="2">
    <name type="scientific">Dichomitus squalens</name>
    <dbReference type="NCBI Taxonomy" id="114155"/>
    <lineage>
        <taxon>Eukaryota</taxon>
        <taxon>Fungi</taxon>
        <taxon>Dikarya</taxon>
        <taxon>Basidiomycota</taxon>
        <taxon>Agaricomycotina</taxon>
        <taxon>Agaricomycetes</taxon>
        <taxon>Polyporales</taxon>
        <taxon>Polyporaceae</taxon>
        <taxon>Dichomitus</taxon>
    </lineage>
</organism>
<dbReference type="InterPro" id="IPR011333">
    <property type="entry name" value="SKP1/BTB/POZ_sf"/>
</dbReference>
<dbReference type="EMBL" id="ML143471">
    <property type="protein sequence ID" value="TBU24841.1"/>
    <property type="molecule type" value="Genomic_DNA"/>
</dbReference>
<dbReference type="Gene3D" id="3.30.710.10">
    <property type="entry name" value="Potassium Channel Kv1.1, Chain A"/>
    <property type="match status" value="1"/>
</dbReference>
<sequence length="325" mass="36224">MLYNDGEFWLGDGTVILVAGTIEFRVYKGLLAAYSPVLKDLFARKHPVRDVPLGDEHDIPCPVVRVSDSPDDLRHLLRVCIAGRMRSLYDAREPSFHEISACIRLGEKYQIAELVSQSLHVLRRHFPSDFDVWYKQPSWMPPNWDDVQALGVVNLARLTGESSLLPAAFIACIWAGSAVVHGLVREDGSRETLSPDDLAVCFNATSRIHEATVGVILRTFHPTPCKECATRKVCRTALRDALLSLEGHVRVLTNSDPFMPQAQFLPEGHVLGVCAQCASMVRERKWKERRGVWGKLPELLGIEVPGWIQPIPELPPSPPKGEEAA</sequence>
<reference evidence="2" key="1">
    <citation type="submission" date="2019-01" db="EMBL/GenBank/DDBJ databases">
        <title>Draft genome sequences of three monokaryotic isolates of the white-rot basidiomycete fungus Dichomitus squalens.</title>
        <authorList>
            <consortium name="DOE Joint Genome Institute"/>
            <person name="Lopez S.C."/>
            <person name="Andreopoulos B."/>
            <person name="Pangilinan J."/>
            <person name="Lipzen A."/>
            <person name="Riley R."/>
            <person name="Ahrendt S."/>
            <person name="Ng V."/>
            <person name="Barry K."/>
            <person name="Daum C."/>
            <person name="Grigoriev I.V."/>
            <person name="Hilden K.S."/>
            <person name="Makela M.R."/>
            <person name="de Vries R.P."/>
        </authorList>
    </citation>
    <scope>NUCLEOTIDE SEQUENCE [LARGE SCALE GENOMIC DNA]</scope>
    <source>
        <strain evidence="2">OM18370.1</strain>
    </source>
</reference>
<dbReference type="AlphaFoldDB" id="A0A4Q9MG84"/>
<dbReference type="Proteomes" id="UP000292957">
    <property type="component" value="Unassembled WGS sequence"/>
</dbReference>
<evidence type="ECO:0000313" key="2">
    <source>
        <dbReference type="EMBL" id="TBU24841.1"/>
    </source>
</evidence>
<gene>
    <name evidence="2" type="ORF">BD311DRAFT_670913</name>
</gene>
<dbReference type="OrthoDB" id="3036049at2759"/>
<feature type="domain" description="BTB" evidence="1">
    <location>
        <begin position="15"/>
        <end position="119"/>
    </location>
</feature>
<protein>
    <recommendedName>
        <fullName evidence="1">BTB domain-containing protein</fullName>
    </recommendedName>
</protein>
<accession>A0A4Q9MG84</accession>
<name>A0A4Q9MG84_9APHY</name>
<dbReference type="CDD" id="cd18186">
    <property type="entry name" value="BTB_POZ_ZBTB_KLHL-like"/>
    <property type="match status" value="1"/>
</dbReference>
<dbReference type="Pfam" id="PF00651">
    <property type="entry name" value="BTB"/>
    <property type="match status" value="1"/>
</dbReference>
<dbReference type="InterPro" id="IPR000210">
    <property type="entry name" value="BTB/POZ_dom"/>
</dbReference>
<proteinExistence type="predicted"/>